<keyword evidence="3" id="KW-1185">Reference proteome</keyword>
<reference evidence="2 3" key="1">
    <citation type="submission" date="2018-02" db="EMBL/GenBank/DDBJ databases">
        <title>The genomes of Aspergillus section Nigri reveals drivers in fungal speciation.</title>
        <authorList>
            <consortium name="DOE Joint Genome Institute"/>
            <person name="Vesth T.C."/>
            <person name="Nybo J."/>
            <person name="Theobald S."/>
            <person name="Brandl J."/>
            <person name="Frisvad J.C."/>
            <person name="Nielsen K.F."/>
            <person name="Lyhne E.K."/>
            <person name="Kogle M.E."/>
            <person name="Kuo A."/>
            <person name="Riley R."/>
            <person name="Clum A."/>
            <person name="Nolan M."/>
            <person name="Lipzen A."/>
            <person name="Salamov A."/>
            <person name="Henrissat B."/>
            <person name="Wiebenga A."/>
            <person name="De vries R.P."/>
            <person name="Grigoriev I.V."/>
            <person name="Mortensen U.H."/>
            <person name="Andersen M.R."/>
            <person name="Baker S.E."/>
        </authorList>
    </citation>
    <scope>NUCLEOTIDE SEQUENCE [LARGE SCALE GENOMIC DNA]</scope>
    <source>
        <strain evidence="2 3">CBS 121593</strain>
    </source>
</reference>
<accession>A0A395GT79</accession>
<sequence>MADVPSKFPVDYSTWQDAVKAHDLVGKTVHTAELASASKLDFRQFLLLRVLWKPHLGNRLSRLPSVLEPYYTQATALLARSQSWASYCNSIETGDNPEGSFAIARHYQVKAANNGKRMRPDSFDTPVAKRTRSHTRRNLEEEFRNLQVDKTPSKIPTPAFQTPDSEDSSDDDSVVADPMPLPPTPAAQVPEELQRLMFPPTKDEQIVNTALVVFLNALTIHFPLIERCDWTLHRKAFVPQFEEAKFESRTDGYLDDGKGNPYALIEVKPIIRALTNQSRIQMQEGSQMASWIKIDIDAHLEKLRVHVSQNRHEVFITIAEYDKGYVSYLRKKPANNEHPSFLTMHQYGPWNTNHVGDMKKLGPILLALTLYAEDEVQKAEASSSD</sequence>
<feature type="compositionally biased region" description="Acidic residues" evidence="1">
    <location>
        <begin position="164"/>
        <end position="174"/>
    </location>
</feature>
<dbReference type="OrthoDB" id="3508621at2759"/>
<evidence type="ECO:0000313" key="2">
    <source>
        <dbReference type="EMBL" id="RAK98800.1"/>
    </source>
</evidence>
<dbReference type="GeneID" id="37221900"/>
<dbReference type="AlphaFoldDB" id="A0A395GT79"/>
<feature type="region of interest" description="Disordered" evidence="1">
    <location>
        <begin position="115"/>
        <end position="186"/>
    </location>
</feature>
<dbReference type="RefSeq" id="XP_025573128.1">
    <property type="nucleotide sequence ID" value="XM_025717035.1"/>
</dbReference>
<evidence type="ECO:0000313" key="3">
    <source>
        <dbReference type="Proteomes" id="UP000249402"/>
    </source>
</evidence>
<dbReference type="Proteomes" id="UP000249402">
    <property type="component" value="Unassembled WGS sequence"/>
</dbReference>
<dbReference type="EMBL" id="KZ824451">
    <property type="protein sequence ID" value="RAK98800.1"/>
    <property type="molecule type" value="Genomic_DNA"/>
</dbReference>
<organism evidence="2 3">
    <name type="scientific">Aspergillus ibericus CBS 121593</name>
    <dbReference type="NCBI Taxonomy" id="1448316"/>
    <lineage>
        <taxon>Eukaryota</taxon>
        <taxon>Fungi</taxon>
        <taxon>Dikarya</taxon>
        <taxon>Ascomycota</taxon>
        <taxon>Pezizomycotina</taxon>
        <taxon>Eurotiomycetes</taxon>
        <taxon>Eurotiomycetidae</taxon>
        <taxon>Eurotiales</taxon>
        <taxon>Aspergillaceae</taxon>
        <taxon>Aspergillus</taxon>
        <taxon>Aspergillus subgen. Circumdati</taxon>
    </lineage>
</organism>
<proteinExistence type="predicted"/>
<name>A0A395GT79_9EURO</name>
<evidence type="ECO:0000256" key="1">
    <source>
        <dbReference type="SAM" id="MobiDB-lite"/>
    </source>
</evidence>
<dbReference type="STRING" id="1448316.A0A395GT79"/>
<gene>
    <name evidence="2" type="ORF">BO80DRAFT_386881</name>
</gene>
<dbReference type="VEuPathDB" id="FungiDB:BO80DRAFT_386881"/>
<protein>
    <submittedName>
        <fullName evidence="2">Uncharacterized protein</fullName>
    </submittedName>
</protein>